<organism evidence="3 4">
    <name type="scientific">Flavobacterium geliluteum</name>
    <dbReference type="NCBI Taxonomy" id="2816120"/>
    <lineage>
        <taxon>Bacteria</taxon>
        <taxon>Pseudomonadati</taxon>
        <taxon>Bacteroidota</taxon>
        <taxon>Flavobacteriia</taxon>
        <taxon>Flavobacteriales</taxon>
        <taxon>Flavobacteriaceae</taxon>
        <taxon>Flavobacterium</taxon>
    </lineage>
</organism>
<keyword evidence="2" id="KW-0472">Membrane</keyword>
<dbReference type="GO" id="GO:0005886">
    <property type="term" value="C:plasma membrane"/>
    <property type="evidence" value="ECO:0007669"/>
    <property type="project" value="TreeGrafter"/>
</dbReference>
<keyword evidence="2" id="KW-0812">Transmembrane</keyword>
<reference evidence="3 4" key="1">
    <citation type="submission" date="2021-03" db="EMBL/GenBank/DDBJ databases">
        <title>Flavobacterium Flabelliformis Sp. Nov. And Flavobacterium Geliluteum Sp. Nov., Two Novel Multidrug Resistant Psychrophilic Species Isolated From Antarctica.</title>
        <authorList>
            <person name="Kralova S."/>
            <person name="Busse H.J."/>
            <person name="Bezdicek M."/>
            <person name="Nykrynova M."/>
            <person name="Kroupova E."/>
            <person name="Krsek D."/>
            <person name="Sedlacek I."/>
        </authorList>
    </citation>
    <scope>NUCLEOTIDE SEQUENCE [LARGE SCALE GENOMIC DNA]</scope>
    <source>
        <strain evidence="3 4">P7388</strain>
    </source>
</reference>
<feature type="region of interest" description="Disordered" evidence="1">
    <location>
        <begin position="120"/>
        <end position="141"/>
    </location>
</feature>
<feature type="transmembrane region" description="Helical" evidence="2">
    <location>
        <begin position="91"/>
        <end position="110"/>
    </location>
</feature>
<accession>A0A940X9D5</accession>
<dbReference type="AlphaFoldDB" id="A0A940X9D5"/>
<dbReference type="EMBL" id="JAGFBV010000010">
    <property type="protein sequence ID" value="MBP4138017.1"/>
    <property type="molecule type" value="Genomic_DNA"/>
</dbReference>
<comment type="caution">
    <text evidence="3">The sequence shown here is derived from an EMBL/GenBank/DDBJ whole genome shotgun (WGS) entry which is preliminary data.</text>
</comment>
<evidence type="ECO:0000256" key="1">
    <source>
        <dbReference type="SAM" id="MobiDB-lite"/>
    </source>
</evidence>
<keyword evidence="4" id="KW-1185">Reference proteome</keyword>
<keyword evidence="2" id="KW-1133">Transmembrane helix</keyword>
<feature type="transmembrane region" description="Helical" evidence="2">
    <location>
        <begin position="25"/>
        <end position="46"/>
    </location>
</feature>
<dbReference type="PANTHER" id="PTHR34980">
    <property type="entry name" value="INNER MEMBRANE PROTEIN-RELATED-RELATED"/>
    <property type="match status" value="1"/>
</dbReference>
<dbReference type="Proteomes" id="UP000675047">
    <property type="component" value="Unassembled WGS sequence"/>
</dbReference>
<feature type="transmembrane region" description="Helical" evidence="2">
    <location>
        <begin position="58"/>
        <end position="79"/>
    </location>
</feature>
<dbReference type="PANTHER" id="PTHR34980:SF2">
    <property type="entry name" value="INNER MEMBRANE PROTEIN YHAH-RELATED"/>
    <property type="match status" value="1"/>
</dbReference>
<gene>
    <name evidence="3" type="ORF">J3495_07920</name>
</gene>
<protein>
    <submittedName>
        <fullName evidence="3">DUF805 domain-containing protein</fullName>
    </submittedName>
</protein>
<sequence length="141" mass="15749">MIEWYKKVVFENYANFKGRARRSEYWYFVLANALISVALIILGGAIGRLFGDGITGVIVGYAFFLLYTLATLIPSLGVVARRLHDVNKSGWFYFVSFIPLVGPIWILILFCTEGDAGSNQYGPDPKNETDQISEIGSVEVQ</sequence>
<evidence type="ECO:0000256" key="2">
    <source>
        <dbReference type="SAM" id="Phobius"/>
    </source>
</evidence>
<evidence type="ECO:0000313" key="3">
    <source>
        <dbReference type="EMBL" id="MBP4138017.1"/>
    </source>
</evidence>
<dbReference type="RefSeq" id="WP_210666021.1">
    <property type="nucleotide sequence ID" value="NZ_JAGFBV010000010.1"/>
</dbReference>
<name>A0A940X9D5_9FLAO</name>
<dbReference type="InterPro" id="IPR008523">
    <property type="entry name" value="DUF805"/>
</dbReference>
<dbReference type="Pfam" id="PF05656">
    <property type="entry name" value="DUF805"/>
    <property type="match status" value="1"/>
</dbReference>
<evidence type="ECO:0000313" key="4">
    <source>
        <dbReference type="Proteomes" id="UP000675047"/>
    </source>
</evidence>
<feature type="compositionally biased region" description="Polar residues" evidence="1">
    <location>
        <begin position="130"/>
        <end position="141"/>
    </location>
</feature>
<proteinExistence type="predicted"/>